<keyword evidence="3" id="KW-1185">Reference proteome</keyword>
<dbReference type="AlphaFoldDB" id="A0A2T5FTR2"/>
<evidence type="ECO:0000313" key="3">
    <source>
        <dbReference type="Proteomes" id="UP000244162"/>
    </source>
</evidence>
<evidence type="ECO:0000256" key="1">
    <source>
        <dbReference type="SAM" id="Phobius"/>
    </source>
</evidence>
<sequence length="79" mass="8603">MLQTRCHEARKLVERSGAAYQHLANAGDALIHLTLNLIRFAEILLTAIAWVAVYVGGAVGVAVALVVGGVKLMRRRRRP</sequence>
<accession>A0A2T5FTR2</accession>
<gene>
    <name evidence="2" type="ORF">CLG96_18160</name>
</gene>
<keyword evidence="1" id="KW-1133">Transmembrane helix</keyword>
<protein>
    <submittedName>
        <fullName evidence="2">Uncharacterized protein</fullName>
    </submittedName>
</protein>
<name>A0A2T5FTR2_9SPHN</name>
<reference evidence="2 3" key="1">
    <citation type="submission" date="2017-09" db="EMBL/GenBank/DDBJ databases">
        <title>Sphingomonas panjinensis sp.nov., isolated from oil-contaminated soil.</title>
        <authorList>
            <person name="Wang L."/>
            <person name="Chen L."/>
        </authorList>
    </citation>
    <scope>NUCLEOTIDE SEQUENCE [LARGE SCALE GENOMIC DNA]</scope>
    <source>
        <strain evidence="2 3">FW-11</strain>
    </source>
</reference>
<evidence type="ECO:0000313" key="2">
    <source>
        <dbReference type="EMBL" id="PTQ07461.1"/>
    </source>
</evidence>
<keyword evidence="1" id="KW-0812">Transmembrane</keyword>
<dbReference type="EMBL" id="NWBU01000018">
    <property type="protein sequence ID" value="PTQ07461.1"/>
    <property type="molecule type" value="Genomic_DNA"/>
</dbReference>
<dbReference type="Proteomes" id="UP000244162">
    <property type="component" value="Unassembled WGS sequence"/>
</dbReference>
<keyword evidence="1" id="KW-0472">Membrane</keyword>
<comment type="caution">
    <text evidence="2">The sequence shown here is derived from an EMBL/GenBank/DDBJ whole genome shotgun (WGS) entry which is preliminary data.</text>
</comment>
<organism evidence="2 3">
    <name type="scientific">Sphingomonas oleivorans</name>
    <dbReference type="NCBI Taxonomy" id="1735121"/>
    <lineage>
        <taxon>Bacteria</taxon>
        <taxon>Pseudomonadati</taxon>
        <taxon>Pseudomonadota</taxon>
        <taxon>Alphaproteobacteria</taxon>
        <taxon>Sphingomonadales</taxon>
        <taxon>Sphingomonadaceae</taxon>
        <taxon>Sphingomonas</taxon>
    </lineage>
</organism>
<feature type="transmembrane region" description="Helical" evidence="1">
    <location>
        <begin position="43"/>
        <end position="70"/>
    </location>
</feature>
<proteinExistence type="predicted"/>